<dbReference type="KEGG" id="senf:GJR95_23840"/>
<evidence type="ECO:0000313" key="1">
    <source>
        <dbReference type="EMBL" id="QHW01439.1"/>
    </source>
</evidence>
<keyword evidence="2" id="KW-1185">Reference proteome</keyword>
<reference evidence="1 2" key="1">
    <citation type="submission" date="2019-11" db="EMBL/GenBank/DDBJ databases">
        <title>Spirosoma endbachense sp. nov., isolated from a natural salt meadow.</title>
        <authorList>
            <person name="Rojas J."/>
            <person name="Ambika Manirajan B."/>
            <person name="Ratering S."/>
            <person name="Suarez C."/>
            <person name="Geissler-Plaum R."/>
            <person name="Schnell S."/>
        </authorList>
    </citation>
    <scope>NUCLEOTIDE SEQUENCE [LARGE SCALE GENOMIC DNA]</scope>
    <source>
        <strain evidence="1 2">I-24</strain>
    </source>
</reference>
<sequence>MTHKAYSARGQNIKLTHVLRPIPQTQIDRLTVPFAQNPGY</sequence>
<evidence type="ECO:0000313" key="2">
    <source>
        <dbReference type="Proteomes" id="UP000464577"/>
    </source>
</evidence>
<dbReference type="AlphaFoldDB" id="A0A6P1WA44"/>
<name>A0A6P1WA44_9BACT</name>
<gene>
    <name evidence="1" type="ORF">GJR95_23840</name>
</gene>
<evidence type="ECO:0008006" key="3">
    <source>
        <dbReference type="Google" id="ProtNLM"/>
    </source>
</evidence>
<organism evidence="1 2">
    <name type="scientific">Spirosoma endbachense</name>
    <dbReference type="NCBI Taxonomy" id="2666025"/>
    <lineage>
        <taxon>Bacteria</taxon>
        <taxon>Pseudomonadati</taxon>
        <taxon>Bacteroidota</taxon>
        <taxon>Cytophagia</taxon>
        <taxon>Cytophagales</taxon>
        <taxon>Cytophagaceae</taxon>
        <taxon>Spirosoma</taxon>
    </lineage>
</organism>
<protein>
    <recommendedName>
        <fullName evidence="3">RagB/SusD family nutrient uptake outer membrane protein</fullName>
    </recommendedName>
</protein>
<accession>A0A6P1WA44</accession>
<proteinExistence type="predicted"/>
<dbReference type="Proteomes" id="UP000464577">
    <property type="component" value="Chromosome"/>
</dbReference>
<dbReference type="EMBL" id="CP045997">
    <property type="protein sequence ID" value="QHW01439.1"/>
    <property type="molecule type" value="Genomic_DNA"/>
</dbReference>